<feature type="region of interest" description="Disordered" evidence="1">
    <location>
        <begin position="228"/>
        <end position="336"/>
    </location>
</feature>
<keyword evidence="2" id="KW-0472">Membrane</keyword>
<feature type="compositionally biased region" description="Basic residues" evidence="1">
    <location>
        <begin position="35"/>
        <end position="45"/>
    </location>
</feature>
<feature type="region of interest" description="Disordered" evidence="1">
    <location>
        <begin position="544"/>
        <end position="692"/>
    </location>
</feature>
<feature type="compositionally biased region" description="Polar residues" evidence="1">
    <location>
        <begin position="323"/>
        <end position="335"/>
    </location>
</feature>
<accession>A0A0S4JKQ1</accession>
<feature type="compositionally biased region" description="Low complexity" evidence="1">
    <location>
        <begin position="234"/>
        <end position="249"/>
    </location>
</feature>
<dbReference type="Proteomes" id="UP000051952">
    <property type="component" value="Unassembled WGS sequence"/>
</dbReference>
<dbReference type="EMBL" id="CYKH01002008">
    <property type="protein sequence ID" value="CUG92117.1"/>
    <property type="molecule type" value="Genomic_DNA"/>
</dbReference>
<feature type="compositionally biased region" description="Polar residues" evidence="1">
    <location>
        <begin position="49"/>
        <end position="63"/>
    </location>
</feature>
<protein>
    <submittedName>
        <fullName evidence="3">Transmembrane protein, putative</fullName>
    </submittedName>
</protein>
<feature type="transmembrane region" description="Helical" evidence="2">
    <location>
        <begin position="6"/>
        <end position="28"/>
    </location>
</feature>
<feature type="compositionally biased region" description="Polar residues" evidence="1">
    <location>
        <begin position="382"/>
        <end position="391"/>
    </location>
</feature>
<feature type="region of interest" description="Disordered" evidence="1">
    <location>
        <begin position="35"/>
        <end position="84"/>
    </location>
</feature>
<keyword evidence="4" id="KW-1185">Reference proteome</keyword>
<keyword evidence="2 3" id="KW-0812">Transmembrane</keyword>
<evidence type="ECO:0000313" key="4">
    <source>
        <dbReference type="Proteomes" id="UP000051952"/>
    </source>
</evidence>
<feature type="compositionally biased region" description="Acidic residues" evidence="1">
    <location>
        <begin position="355"/>
        <end position="372"/>
    </location>
</feature>
<feature type="compositionally biased region" description="Polar residues" evidence="1">
    <location>
        <begin position="266"/>
        <end position="281"/>
    </location>
</feature>
<dbReference type="VEuPathDB" id="TriTrypDB:BSAL_35605"/>
<feature type="compositionally biased region" description="Polar residues" evidence="1">
    <location>
        <begin position="623"/>
        <end position="634"/>
    </location>
</feature>
<evidence type="ECO:0000256" key="2">
    <source>
        <dbReference type="SAM" id="Phobius"/>
    </source>
</evidence>
<evidence type="ECO:0000313" key="3">
    <source>
        <dbReference type="EMBL" id="CUG92117.1"/>
    </source>
</evidence>
<feature type="compositionally biased region" description="Low complexity" evidence="1">
    <location>
        <begin position="658"/>
        <end position="675"/>
    </location>
</feature>
<feature type="compositionally biased region" description="Basic residues" evidence="1">
    <location>
        <begin position="309"/>
        <end position="322"/>
    </location>
</feature>
<dbReference type="AlphaFoldDB" id="A0A0S4JKQ1"/>
<gene>
    <name evidence="3" type="ORF">BSAL_35605</name>
</gene>
<proteinExistence type="predicted"/>
<evidence type="ECO:0000256" key="1">
    <source>
        <dbReference type="SAM" id="MobiDB-lite"/>
    </source>
</evidence>
<feature type="compositionally biased region" description="Low complexity" evidence="1">
    <location>
        <begin position="552"/>
        <end position="582"/>
    </location>
</feature>
<keyword evidence="2" id="KW-1133">Transmembrane helix</keyword>
<feature type="region of interest" description="Disordered" evidence="1">
    <location>
        <begin position="355"/>
        <end position="406"/>
    </location>
</feature>
<reference evidence="4" key="1">
    <citation type="submission" date="2015-09" db="EMBL/GenBank/DDBJ databases">
        <authorList>
            <consortium name="Pathogen Informatics"/>
        </authorList>
    </citation>
    <scope>NUCLEOTIDE SEQUENCE [LARGE SCALE GENOMIC DNA]</scope>
    <source>
        <strain evidence="4">Lake Konstanz</strain>
    </source>
</reference>
<sequence>MNKETVAGTVIAVSAQCAMIFFAIRWSAWMRQSPHRTRSSSRRRGPTSDAGSLLSTLKSSVASPQPAERQTPPPPPEVSAQGPSQAEAFDLASLPILSSPDTTWRGAGGSDDYDPLSAIKTSRAALCASCTSCGAASPYSPTTSSMSFKTTVNQADLHLTELVKRIQSSPDSHIYWKELRAYLLAQREEERRHGVQLQTELPIVSFSEDADFVATQIEVRAMIAREPIRRGRSSNRSTPVTSTSPTPRTGRNLTARGAPGTARPMRSSSEDPQQSTGNSPTIVELEGENPLQQRSPQFSDEEDSEHLKALAKKLLKGKRRRASNTTGSPSHSLSHSGRMVIADALAELQVVEDGEEHDDAFNEDDDDDDDDDHSTNRVDPGNNVNSNQIKGLSQPPPAAASATATPPPAVSPFALSSDILLHSHLQQHVSSSPSSPGALASSQSHPTTYLYKQLAQLKQRTSFLKVAVDPANRMFLRELQAFEEQLRHAAERECPDLLHHTSSSSMLIDPLAVSTTSSVLSVASAATAPVMRNKQQPSRPIISASRHHYGGSASSPSSPSATTRSESTTAAVPQQKPIIPKISIGTVKRRAAAPDLNPEPNLDRFGRSASSSALPADDRTGLHGTSSVTANTAVGSEKFTRSHTDVSSVAIRPRRASHSGISASASSNATAAAPSKYHRIPSAAAVSTTTTK</sequence>
<organism evidence="3 4">
    <name type="scientific">Bodo saltans</name>
    <name type="common">Flagellated protozoan</name>
    <dbReference type="NCBI Taxonomy" id="75058"/>
    <lineage>
        <taxon>Eukaryota</taxon>
        <taxon>Discoba</taxon>
        <taxon>Euglenozoa</taxon>
        <taxon>Kinetoplastea</taxon>
        <taxon>Metakinetoplastina</taxon>
        <taxon>Eubodonida</taxon>
        <taxon>Bodonidae</taxon>
        <taxon>Bodo</taxon>
    </lineage>
</organism>
<name>A0A0S4JKQ1_BODSA</name>